<comment type="caution">
    <text evidence="1">The sequence shown here is derived from an EMBL/GenBank/DDBJ whole genome shotgun (WGS) entry which is preliminary data.</text>
</comment>
<reference evidence="1" key="1">
    <citation type="submission" date="2021-01" db="EMBL/GenBank/DDBJ databases">
        <title>Rhizobium sp. strain KVB221 16S ribosomal RNA gene Genome sequencing and assembly.</title>
        <authorList>
            <person name="Kang M."/>
        </authorList>
    </citation>
    <scope>NUCLEOTIDE SEQUENCE</scope>
    <source>
        <strain evidence="1">KVB221</strain>
    </source>
</reference>
<dbReference type="AlphaFoldDB" id="A0A937CND7"/>
<accession>A0A937CND7</accession>
<dbReference type="EMBL" id="JAEQNC010000023">
    <property type="protein sequence ID" value="MBL0375380.1"/>
    <property type="molecule type" value="Genomic_DNA"/>
</dbReference>
<evidence type="ECO:0000313" key="2">
    <source>
        <dbReference type="Proteomes" id="UP000633219"/>
    </source>
</evidence>
<keyword evidence="2" id="KW-1185">Reference proteome</keyword>
<protein>
    <submittedName>
        <fullName evidence="1">Replication initiation protein</fullName>
    </submittedName>
</protein>
<dbReference type="Proteomes" id="UP000633219">
    <property type="component" value="Unassembled WGS sequence"/>
</dbReference>
<dbReference type="RefSeq" id="WP_201663927.1">
    <property type="nucleotide sequence ID" value="NZ_JAEQNC010000023.1"/>
</dbReference>
<sequence>MNRAEGGPAIWGIQTRGADRFGIRASDLVREARYDNLITSPRFEYANVLISSGRYVEHDELTAQDQAIYYYLIARMRDHVNALNRADTAIEKRSALWNRGLSIEISVRDLVSYTGTASLVRIRASLERIAKTRLCYDLRRPLERDLSPKSLIEFSSIPDRLTSGTVIRYAIDRAIRSTMARARRYVLVDLNAFSRFRCRYAPRLYLRLAMLATYDRDRRKSWTPDIAELADALGYPTKAFHRANFIATIDRALQEIRNLPEINRRFAIAAAMPSADDIRFRFATSGTRKTLYDVRRRLLPRDALRHAEARGWEIGLREHQYINASHIGHAAAFTGEPPMDLSNAWRYDIIAANNNPRHPIGSMPGAEFLALIDRFGAPAAFEHWLGLKGYGSILDVDDYIPSIEPPDDLFAGLNYHEINDLLDQVDNELHEKLPPRVQDEDEDVFSGLLNAI</sequence>
<organism evidence="1 2">
    <name type="scientific">Rhizobium setariae</name>
    <dbReference type="NCBI Taxonomy" id="2801340"/>
    <lineage>
        <taxon>Bacteria</taxon>
        <taxon>Pseudomonadati</taxon>
        <taxon>Pseudomonadota</taxon>
        <taxon>Alphaproteobacteria</taxon>
        <taxon>Hyphomicrobiales</taxon>
        <taxon>Rhizobiaceae</taxon>
        <taxon>Rhizobium/Agrobacterium group</taxon>
        <taxon>Rhizobium</taxon>
    </lineage>
</organism>
<name>A0A937CND7_9HYPH</name>
<gene>
    <name evidence="1" type="ORF">JJB09_25545</name>
</gene>
<proteinExistence type="predicted"/>
<evidence type="ECO:0000313" key="1">
    <source>
        <dbReference type="EMBL" id="MBL0375380.1"/>
    </source>
</evidence>